<gene>
    <name evidence="2" type="ORF">g.2033</name>
</gene>
<dbReference type="PANTHER" id="PTHR28069:SF2">
    <property type="entry name" value="GH20023P"/>
    <property type="match status" value="1"/>
</dbReference>
<dbReference type="AlphaFoldDB" id="A0A1B6D9N9"/>
<feature type="non-terminal residue" evidence="2">
    <location>
        <position position="1"/>
    </location>
</feature>
<organism evidence="2">
    <name type="scientific">Clastoptera arizonana</name>
    <name type="common">Arizona spittle bug</name>
    <dbReference type="NCBI Taxonomy" id="38151"/>
    <lineage>
        <taxon>Eukaryota</taxon>
        <taxon>Metazoa</taxon>
        <taxon>Ecdysozoa</taxon>
        <taxon>Arthropoda</taxon>
        <taxon>Hexapoda</taxon>
        <taxon>Insecta</taxon>
        <taxon>Pterygota</taxon>
        <taxon>Neoptera</taxon>
        <taxon>Paraneoptera</taxon>
        <taxon>Hemiptera</taxon>
        <taxon>Auchenorrhyncha</taxon>
        <taxon>Cercopoidea</taxon>
        <taxon>Clastopteridae</taxon>
        <taxon>Clastoptera</taxon>
    </lineage>
</organism>
<dbReference type="InterPro" id="IPR046824">
    <property type="entry name" value="Mss51-like_C"/>
</dbReference>
<evidence type="ECO:0000259" key="1">
    <source>
        <dbReference type="Pfam" id="PF20179"/>
    </source>
</evidence>
<evidence type="ECO:0000313" key="2">
    <source>
        <dbReference type="EMBL" id="JAS22315.1"/>
    </source>
</evidence>
<proteinExistence type="predicted"/>
<feature type="domain" description="Mitochondrial splicing suppressor 51-like C-terminal" evidence="1">
    <location>
        <begin position="11"/>
        <end position="198"/>
    </location>
</feature>
<name>A0A1B6D9N9_9HEMI</name>
<protein>
    <recommendedName>
        <fullName evidence="1">Mitochondrial splicing suppressor 51-like C-terminal domain-containing protein</fullName>
    </recommendedName>
</protein>
<dbReference type="PANTHER" id="PTHR28069">
    <property type="entry name" value="GH20023P"/>
    <property type="match status" value="1"/>
</dbReference>
<dbReference type="Pfam" id="PF20179">
    <property type="entry name" value="MSS51_C"/>
    <property type="match status" value="1"/>
</dbReference>
<sequence>FIEETDIATCPLTALHAFQICLNKNSNILDDFEIHLIGAESNFETKQLEKWEYYFMHFIPNVKNLKVVFIGPEINLEYEETKEQHNLCSGCKETQRVLEFQYISNLYHEYAKSKKYSVPKLICAFNPGLYRTTGYSDSDTWPMTVESMFSVNNVLIALTEYTKAECELDLQKLRKLHKVNLIEGPCKNRFSSRKPSLNFFNEQEIPVIFKNFFYALIKTD</sequence>
<accession>A0A1B6D9N9</accession>
<reference evidence="2" key="1">
    <citation type="submission" date="2015-12" db="EMBL/GenBank/DDBJ databases">
        <title>De novo transcriptome assembly of four potential Pierce s Disease insect vectors from Arizona vineyards.</title>
        <authorList>
            <person name="Tassone E.E."/>
        </authorList>
    </citation>
    <scope>NUCLEOTIDE SEQUENCE</scope>
</reference>
<dbReference type="EMBL" id="GEDC01014983">
    <property type="protein sequence ID" value="JAS22315.1"/>
    <property type="molecule type" value="Transcribed_RNA"/>
</dbReference>